<dbReference type="EMBL" id="BPLR01020355">
    <property type="protein sequence ID" value="GIX77723.1"/>
    <property type="molecule type" value="Genomic_DNA"/>
</dbReference>
<comment type="caution">
    <text evidence="1">The sequence shown here is derived from an EMBL/GenBank/DDBJ whole genome shotgun (WGS) entry which is preliminary data.</text>
</comment>
<organism evidence="1 2">
    <name type="scientific">Caerostris extrusa</name>
    <name type="common">Bark spider</name>
    <name type="synonym">Caerostris bankana</name>
    <dbReference type="NCBI Taxonomy" id="172846"/>
    <lineage>
        <taxon>Eukaryota</taxon>
        <taxon>Metazoa</taxon>
        <taxon>Ecdysozoa</taxon>
        <taxon>Arthropoda</taxon>
        <taxon>Chelicerata</taxon>
        <taxon>Arachnida</taxon>
        <taxon>Araneae</taxon>
        <taxon>Araneomorphae</taxon>
        <taxon>Entelegynae</taxon>
        <taxon>Araneoidea</taxon>
        <taxon>Araneidae</taxon>
        <taxon>Caerostris</taxon>
    </lineage>
</organism>
<keyword evidence="2" id="KW-1185">Reference proteome</keyword>
<proteinExistence type="predicted"/>
<protein>
    <recommendedName>
        <fullName evidence="3">Ycf15</fullName>
    </recommendedName>
</protein>
<evidence type="ECO:0000313" key="2">
    <source>
        <dbReference type="Proteomes" id="UP001054945"/>
    </source>
</evidence>
<reference evidence="1 2" key="1">
    <citation type="submission" date="2021-06" db="EMBL/GenBank/DDBJ databases">
        <title>Caerostris extrusa draft genome.</title>
        <authorList>
            <person name="Kono N."/>
            <person name="Arakawa K."/>
        </authorList>
    </citation>
    <scope>NUCLEOTIDE SEQUENCE [LARGE SCALE GENOMIC DNA]</scope>
</reference>
<name>A0AAV4MZQ5_CAEEX</name>
<accession>A0AAV4MZQ5</accession>
<dbReference type="AlphaFoldDB" id="A0AAV4MZQ5"/>
<evidence type="ECO:0008006" key="3">
    <source>
        <dbReference type="Google" id="ProtNLM"/>
    </source>
</evidence>
<gene>
    <name evidence="1" type="ORF">CEXT_413211</name>
</gene>
<dbReference type="Proteomes" id="UP001054945">
    <property type="component" value="Unassembled WGS sequence"/>
</dbReference>
<sequence>MIDPVSRIVVQDNTLGFRRKFASKYDKWCRSESISDYAEVNKSKCHCNSITAIMIPSYTSGLFSSSHFPPSWKIMAGTRFFLDEDS</sequence>
<evidence type="ECO:0000313" key="1">
    <source>
        <dbReference type="EMBL" id="GIX77723.1"/>
    </source>
</evidence>